<accession>A0A9W8N631</accession>
<feature type="compositionally biased region" description="Low complexity" evidence="1">
    <location>
        <begin position="199"/>
        <end position="216"/>
    </location>
</feature>
<keyword evidence="4" id="KW-1185">Reference proteome</keyword>
<name>A0A9W8N631_9PEZI</name>
<feature type="transmembrane region" description="Helical" evidence="2">
    <location>
        <begin position="155"/>
        <end position="175"/>
    </location>
</feature>
<keyword evidence="2" id="KW-1133">Transmembrane helix</keyword>
<feature type="compositionally biased region" description="Polar residues" evidence="1">
    <location>
        <begin position="301"/>
        <end position="320"/>
    </location>
</feature>
<dbReference type="EMBL" id="JANPWZ010002517">
    <property type="protein sequence ID" value="KAJ3558141.1"/>
    <property type="molecule type" value="Genomic_DNA"/>
</dbReference>
<sequence length="332" mass="35435">MPGMIENVCIGLRVILIDAALVTFCTSLYLSTQKAVGDVPTVLIFSIGVGVFGLIGSAAGLRLMYKEREDYRPLFVDLATSAAYLTIAIFMTKAMSGIVDCGATKGPSYDNRHINNITSGGCLTIDEKLVCNHTTNDDGTDVTIFRCRLAQTDFAFQYIGFVSAAAMILAGYLYIRSDPIAQLPALRNAPTIRRPSAPSPSGEEGAQGESAEAGPSRQREIEPQEQPPPVPDEEGIELQELRPRPRVEEEEPVAGPSTQRGIESWRQSVLADVEEEEIIELQELPRAGPSKGKSRVGPSTAGPSTAGPSTAGPSRVGQSSRAKESSRAGPSN</sequence>
<reference evidence="3" key="1">
    <citation type="submission" date="2022-07" db="EMBL/GenBank/DDBJ databases">
        <title>Genome Sequence of Xylaria arbuscula.</title>
        <authorList>
            <person name="Buettner E."/>
        </authorList>
    </citation>
    <scope>NUCLEOTIDE SEQUENCE</scope>
    <source>
        <strain evidence="3">VT107</strain>
    </source>
</reference>
<feature type="region of interest" description="Disordered" evidence="1">
    <location>
        <begin position="280"/>
        <end position="332"/>
    </location>
</feature>
<evidence type="ECO:0000313" key="4">
    <source>
        <dbReference type="Proteomes" id="UP001148614"/>
    </source>
</evidence>
<dbReference type="AlphaFoldDB" id="A0A9W8N631"/>
<protein>
    <recommendedName>
        <fullName evidence="5">MARVEL domain-containing protein</fullName>
    </recommendedName>
</protein>
<feature type="transmembrane region" description="Helical" evidence="2">
    <location>
        <begin position="42"/>
        <end position="61"/>
    </location>
</feature>
<keyword evidence="2" id="KW-0472">Membrane</keyword>
<gene>
    <name evidence="3" type="ORF">NPX13_g9776</name>
</gene>
<proteinExistence type="predicted"/>
<comment type="caution">
    <text evidence="3">The sequence shown here is derived from an EMBL/GenBank/DDBJ whole genome shotgun (WGS) entry which is preliminary data.</text>
</comment>
<keyword evidence="2" id="KW-0812">Transmembrane</keyword>
<feature type="transmembrane region" description="Helical" evidence="2">
    <location>
        <begin position="12"/>
        <end position="30"/>
    </location>
</feature>
<feature type="compositionally biased region" description="Polar residues" evidence="1">
    <location>
        <begin position="256"/>
        <end position="266"/>
    </location>
</feature>
<dbReference type="Proteomes" id="UP001148614">
    <property type="component" value="Unassembled WGS sequence"/>
</dbReference>
<evidence type="ECO:0000256" key="2">
    <source>
        <dbReference type="SAM" id="Phobius"/>
    </source>
</evidence>
<organism evidence="3 4">
    <name type="scientific">Xylaria arbuscula</name>
    <dbReference type="NCBI Taxonomy" id="114810"/>
    <lineage>
        <taxon>Eukaryota</taxon>
        <taxon>Fungi</taxon>
        <taxon>Dikarya</taxon>
        <taxon>Ascomycota</taxon>
        <taxon>Pezizomycotina</taxon>
        <taxon>Sordariomycetes</taxon>
        <taxon>Xylariomycetidae</taxon>
        <taxon>Xylariales</taxon>
        <taxon>Xylariaceae</taxon>
        <taxon>Xylaria</taxon>
    </lineage>
</organism>
<feature type="region of interest" description="Disordered" evidence="1">
    <location>
        <begin position="191"/>
        <end position="266"/>
    </location>
</feature>
<evidence type="ECO:0000256" key="1">
    <source>
        <dbReference type="SAM" id="MobiDB-lite"/>
    </source>
</evidence>
<evidence type="ECO:0008006" key="5">
    <source>
        <dbReference type="Google" id="ProtNLM"/>
    </source>
</evidence>
<evidence type="ECO:0000313" key="3">
    <source>
        <dbReference type="EMBL" id="KAJ3558141.1"/>
    </source>
</evidence>
<dbReference type="VEuPathDB" id="FungiDB:F4678DRAFT_485350"/>